<comment type="caution">
    <text evidence="1">The sequence shown here is derived from an EMBL/GenBank/DDBJ whole genome shotgun (WGS) entry which is preliminary data.</text>
</comment>
<gene>
    <name evidence="1" type="ORF">H4Q32_000292</name>
</gene>
<protein>
    <submittedName>
        <fullName evidence="1">Formin-like protein</fullName>
    </submittedName>
</protein>
<name>A0ABQ8LID2_LABRO</name>
<evidence type="ECO:0000313" key="1">
    <source>
        <dbReference type="EMBL" id="KAI2650329.1"/>
    </source>
</evidence>
<organism evidence="1 2">
    <name type="scientific">Labeo rohita</name>
    <name type="common">Indian major carp</name>
    <name type="synonym">Cyprinus rohita</name>
    <dbReference type="NCBI Taxonomy" id="84645"/>
    <lineage>
        <taxon>Eukaryota</taxon>
        <taxon>Metazoa</taxon>
        <taxon>Chordata</taxon>
        <taxon>Craniata</taxon>
        <taxon>Vertebrata</taxon>
        <taxon>Euteleostomi</taxon>
        <taxon>Actinopterygii</taxon>
        <taxon>Neopterygii</taxon>
        <taxon>Teleostei</taxon>
        <taxon>Ostariophysi</taxon>
        <taxon>Cypriniformes</taxon>
        <taxon>Cyprinidae</taxon>
        <taxon>Labeoninae</taxon>
        <taxon>Labeonini</taxon>
        <taxon>Labeo</taxon>
    </lineage>
</organism>
<accession>A0ABQ8LID2</accession>
<evidence type="ECO:0000313" key="2">
    <source>
        <dbReference type="Proteomes" id="UP000830375"/>
    </source>
</evidence>
<dbReference type="EMBL" id="JACTAM010000022">
    <property type="protein sequence ID" value="KAI2650329.1"/>
    <property type="molecule type" value="Genomic_DNA"/>
</dbReference>
<proteinExistence type="predicted"/>
<sequence length="87" mass="9308">MHSLAPQSRLHWFLSATQLTLTSEASIPPRPFNPLAPSSLVSTVAFIPSPTGSLILPAPPWSVVNPPLLQDFTPPASPRPSSLDIPF</sequence>
<dbReference type="Proteomes" id="UP000830375">
    <property type="component" value="Unassembled WGS sequence"/>
</dbReference>
<reference evidence="1 2" key="1">
    <citation type="submission" date="2022-01" db="EMBL/GenBank/DDBJ databases">
        <title>A high-quality chromosome-level genome assembly of rohu carp, Labeo rohita.</title>
        <authorList>
            <person name="Arick M.A. II"/>
            <person name="Hsu C.-Y."/>
            <person name="Magbanua Z."/>
            <person name="Pechanova O."/>
            <person name="Grover C."/>
            <person name="Miller E."/>
            <person name="Thrash A."/>
            <person name="Ezzel L."/>
            <person name="Alam S."/>
            <person name="Benzie J."/>
            <person name="Hamilton M."/>
            <person name="Karsi A."/>
            <person name="Lawrence M.L."/>
            <person name="Peterson D.G."/>
        </authorList>
    </citation>
    <scope>NUCLEOTIDE SEQUENCE [LARGE SCALE GENOMIC DNA]</scope>
    <source>
        <strain evidence="2">BAU-BD-2019</strain>
        <tissue evidence="1">Blood</tissue>
    </source>
</reference>
<keyword evidence="2" id="KW-1185">Reference proteome</keyword>